<dbReference type="InterPro" id="IPR005064">
    <property type="entry name" value="BUG"/>
</dbReference>
<evidence type="ECO:0000256" key="2">
    <source>
        <dbReference type="SAM" id="SignalP"/>
    </source>
</evidence>
<keyword evidence="2" id="KW-0732">Signal</keyword>
<dbReference type="PANTHER" id="PTHR42928:SF5">
    <property type="entry name" value="BLR1237 PROTEIN"/>
    <property type="match status" value="1"/>
</dbReference>
<evidence type="ECO:0000313" key="3">
    <source>
        <dbReference type="EMBL" id="NIA69203.1"/>
    </source>
</evidence>
<evidence type="ECO:0000313" key="4">
    <source>
        <dbReference type="Proteomes" id="UP000761264"/>
    </source>
</evidence>
<gene>
    <name evidence="3" type="ORF">HBA54_11440</name>
</gene>
<dbReference type="RefSeq" id="WP_167224538.1">
    <property type="nucleotide sequence ID" value="NZ_JAAQPH010000007.1"/>
</dbReference>
<sequence length="342" mass="36780">MITPQICSGTRRVSRRSLLKFGAAAAVLGGSASVVSRAFAAGFPERNIDIVVPTREGGGADRNLRAFTAVWKKHLDTNFEPGFYPGASGRVGYEVYMGKFEPDAHSLIFGNMGPEVLNWVVKEPSFNIDDYVYWGRVDTDPGCLFVGAESKLKTIEDVVAEGKKRKLNVGTSRLAHPASIGMLALADKTGIEVNLIPLSGGKKTVAGAVTGEVDLSVLTSGTVAAAGDAVRTLLVFNDENVLGEALDSAPTMNQHFGTDLPPMLSSRAFGIHKAAIDNHPDRFEMLQSTFRKVFEDPDYKASVLKGKGHWEYVNYGGVEECGKFKQAMLSLGAQYKPFLTGG</sequence>
<dbReference type="Gene3D" id="3.40.190.150">
    <property type="entry name" value="Bordetella uptake gene, domain 1"/>
    <property type="match status" value="1"/>
</dbReference>
<feature type="signal peptide" evidence="2">
    <location>
        <begin position="1"/>
        <end position="40"/>
    </location>
</feature>
<dbReference type="InterPro" id="IPR006311">
    <property type="entry name" value="TAT_signal"/>
</dbReference>
<protein>
    <recommendedName>
        <fullName evidence="5">Tripartite-type tricarboxylate transporter, receptor component TctC</fullName>
    </recommendedName>
</protein>
<evidence type="ECO:0000256" key="1">
    <source>
        <dbReference type="ARBA" id="ARBA00006987"/>
    </source>
</evidence>
<organism evidence="3 4">
    <name type="scientific">Pelagibius litoralis</name>
    <dbReference type="NCBI Taxonomy" id="374515"/>
    <lineage>
        <taxon>Bacteria</taxon>
        <taxon>Pseudomonadati</taxon>
        <taxon>Pseudomonadota</taxon>
        <taxon>Alphaproteobacteria</taxon>
        <taxon>Rhodospirillales</taxon>
        <taxon>Rhodovibrionaceae</taxon>
        <taxon>Pelagibius</taxon>
    </lineage>
</organism>
<dbReference type="Proteomes" id="UP000761264">
    <property type="component" value="Unassembled WGS sequence"/>
</dbReference>
<dbReference type="AlphaFoldDB" id="A0A967EXG0"/>
<comment type="similarity">
    <text evidence="1">Belongs to the UPF0065 (bug) family.</text>
</comment>
<dbReference type="PANTHER" id="PTHR42928">
    <property type="entry name" value="TRICARBOXYLATE-BINDING PROTEIN"/>
    <property type="match status" value="1"/>
</dbReference>
<dbReference type="Gene3D" id="3.40.190.10">
    <property type="entry name" value="Periplasmic binding protein-like II"/>
    <property type="match status" value="1"/>
</dbReference>
<dbReference type="PROSITE" id="PS51318">
    <property type="entry name" value="TAT"/>
    <property type="match status" value="1"/>
</dbReference>
<reference evidence="3" key="1">
    <citation type="submission" date="2020-03" db="EMBL/GenBank/DDBJ databases">
        <title>Genome of Pelagibius litoralis DSM 21314T.</title>
        <authorList>
            <person name="Wang G."/>
        </authorList>
    </citation>
    <scope>NUCLEOTIDE SEQUENCE</scope>
    <source>
        <strain evidence="3">DSM 21314</strain>
    </source>
</reference>
<name>A0A967EXG0_9PROT</name>
<comment type="caution">
    <text evidence="3">The sequence shown here is derived from an EMBL/GenBank/DDBJ whole genome shotgun (WGS) entry which is preliminary data.</text>
</comment>
<keyword evidence="4" id="KW-1185">Reference proteome</keyword>
<accession>A0A967EXG0</accession>
<feature type="chain" id="PRO_5036925133" description="Tripartite-type tricarboxylate transporter, receptor component TctC" evidence="2">
    <location>
        <begin position="41"/>
        <end position="342"/>
    </location>
</feature>
<proteinExistence type="inferred from homology"/>
<evidence type="ECO:0008006" key="5">
    <source>
        <dbReference type="Google" id="ProtNLM"/>
    </source>
</evidence>
<dbReference type="InterPro" id="IPR042100">
    <property type="entry name" value="Bug_dom1"/>
</dbReference>
<dbReference type="Pfam" id="PF03401">
    <property type="entry name" value="TctC"/>
    <property type="match status" value="1"/>
</dbReference>
<dbReference type="EMBL" id="JAAQPH010000007">
    <property type="protein sequence ID" value="NIA69203.1"/>
    <property type="molecule type" value="Genomic_DNA"/>
</dbReference>